<evidence type="ECO:0000313" key="16">
    <source>
        <dbReference type="Proteomes" id="UP000799421"/>
    </source>
</evidence>
<evidence type="ECO:0000256" key="4">
    <source>
        <dbReference type="ARBA" id="ARBA00022454"/>
    </source>
</evidence>
<feature type="region of interest" description="Disordered" evidence="13">
    <location>
        <begin position="1"/>
        <end position="22"/>
    </location>
</feature>
<keyword evidence="6" id="KW-0227">DNA damage</keyword>
<feature type="coiled-coil region" evidence="12">
    <location>
        <begin position="883"/>
        <end position="921"/>
    </location>
</feature>
<dbReference type="GO" id="GO:0035861">
    <property type="term" value="C:site of double-strand break"/>
    <property type="evidence" value="ECO:0007669"/>
    <property type="project" value="TreeGrafter"/>
</dbReference>
<dbReference type="Pfam" id="PF02463">
    <property type="entry name" value="SMC_N"/>
    <property type="match status" value="1"/>
</dbReference>
<dbReference type="GO" id="GO:0016787">
    <property type="term" value="F:hydrolase activity"/>
    <property type="evidence" value="ECO:0007669"/>
    <property type="project" value="UniProtKB-KW"/>
</dbReference>
<keyword evidence="8 12" id="KW-0175">Coiled coil</keyword>
<feature type="coiled-coil region" evidence="12">
    <location>
        <begin position="711"/>
        <end position="811"/>
    </location>
</feature>
<keyword evidence="9" id="KW-0233">DNA recombination</keyword>
<feature type="coiled-coil region" evidence="12">
    <location>
        <begin position="220"/>
        <end position="321"/>
    </location>
</feature>
<dbReference type="EMBL" id="MU006008">
    <property type="protein sequence ID" value="KAF2858531.1"/>
    <property type="molecule type" value="Genomic_DNA"/>
</dbReference>
<organism evidence="15 16">
    <name type="scientific">Piedraia hortae CBS 480.64</name>
    <dbReference type="NCBI Taxonomy" id="1314780"/>
    <lineage>
        <taxon>Eukaryota</taxon>
        <taxon>Fungi</taxon>
        <taxon>Dikarya</taxon>
        <taxon>Ascomycota</taxon>
        <taxon>Pezizomycotina</taxon>
        <taxon>Dothideomycetes</taxon>
        <taxon>Dothideomycetidae</taxon>
        <taxon>Capnodiales</taxon>
        <taxon>Piedraiaceae</taxon>
        <taxon>Piedraia</taxon>
    </lineage>
</organism>
<evidence type="ECO:0000259" key="14">
    <source>
        <dbReference type="Pfam" id="PF02463"/>
    </source>
</evidence>
<dbReference type="PANTHER" id="PTHR19306">
    <property type="entry name" value="STRUCTURAL MAINTENANCE OF CHROMOSOMES 5,6 SMC5, SMC6"/>
    <property type="match status" value="1"/>
</dbReference>
<evidence type="ECO:0000256" key="10">
    <source>
        <dbReference type="ARBA" id="ARBA00023204"/>
    </source>
</evidence>
<evidence type="ECO:0000256" key="2">
    <source>
        <dbReference type="ARBA" id="ARBA00004286"/>
    </source>
</evidence>
<gene>
    <name evidence="15" type="ORF">K470DRAFT_221050</name>
</gene>
<dbReference type="OrthoDB" id="10072614at2759"/>
<feature type="domain" description="RecF/RecN/SMC N-terminal" evidence="14">
    <location>
        <begin position="53"/>
        <end position="1072"/>
    </location>
</feature>
<evidence type="ECO:0000256" key="11">
    <source>
        <dbReference type="ARBA" id="ARBA00023242"/>
    </source>
</evidence>
<dbReference type="Gene3D" id="3.40.50.300">
    <property type="entry name" value="P-loop containing nucleotide triphosphate hydrolases"/>
    <property type="match status" value="2"/>
</dbReference>
<dbReference type="PANTHER" id="PTHR19306:SF6">
    <property type="entry name" value="STRUCTURAL MAINTENANCE OF CHROMOSOMES PROTEIN 6"/>
    <property type="match status" value="1"/>
</dbReference>
<sequence length="1097" mass="125592">MDGAEDDASDVGTVLYDDDDDEDEEALDYRATQAVQRQMTQYTENLAMEQGVIEEVFCRNFMCHSKLRIRLGPLINFIIGHNGSGKSAVLTALTMCLGGKATATNRGASLKSLIKQGEDNATLAVRIKNRGEGAYKAELYGNSIIVERHFSLTRGSGFKLKSADGRVVSTRKADLDDILDYYAFQLDNPINVLTQDMARQFLSNSSPADKYRFFIRGTQLESLDNDYNILEEHHDNIAEKLQRRREDIDALRAREEEAKRKKERFDTMRVLQEKIGEYRHMHAWAQVAEQERSLAEHQQAVADAQAAVQLKERDAEEASHAYAQHDETQEMAVRAVEQLREQMAPVEEARAVAKDRFDSNTRALANINAQRRNIREEIKRLRSTEKDLEGRIRDEQARIAGAEGTENAQRLAKLEELKGRAEEAKRELRSHEESLPDIVKRRDEAFHTLEAAKPGLTQHEETVQQAKLLLSRVQSSGSREWDAYRPNMDQLVRAVARETKWQHRPVGPIGKHVTLRADKMEWSSIIEKTFGGALEAFVVTNINDHRLLKDIMRRVKCEPPILMGEATPIDTRGHEPEDPNVDTIMRVLTIGDPLVRNQLIIHQFVEQICLIPDSQEGYDFLFKGQRPRNVRAVVSFAARRGCGIRYEFTRSDGQKASPVDKWEGPLRIQADIEQQAAMQREVVRQAELELEVERQKVRDRELALYRINQEITRFKRQAQDLKVAMQRAEDAVEEQTNLIERSMPQDGRLQELEHQLREAQNDLELSNNTYEDAIVEKDQCDARAVGYKAALDQAQEELSGCMAAIHRAQEKLTNIGHSRDESLQLKNRAIAAVENSKRFVEACQRKHEEQKARVEAFIRDASSVCARVPIGAGLTPQVIDERLERLTQDLRRQERELGGTHEELRLAYENAKLDHSRAKRAYDEMASFRDALLHALGYRRMRWEMFQKHISVRARCQFRYLLSERNFRGNLLINHQEKLLDIAVEPDLSRRSDAGREARTLSGGEKSFSTICLLLSIWEAMGSPIRCLDEFDVFMDNVNRATSMGLMIQAARRSVGRQFILITPQSMNNVEMGDDVKVHKMSDPERGQQVLPFTQER</sequence>
<keyword evidence="16" id="KW-1185">Reference proteome</keyword>
<dbReference type="InterPro" id="IPR003395">
    <property type="entry name" value="RecF/RecN/SMC_N"/>
</dbReference>
<dbReference type="GO" id="GO:0003697">
    <property type="term" value="F:single-stranded DNA binding"/>
    <property type="evidence" value="ECO:0007669"/>
    <property type="project" value="TreeGrafter"/>
</dbReference>
<dbReference type="GO" id="GO:0000724">
    <property type="term" value="P:double-strand break repair via homologous recombination"/>
    <property type="evidence" value="ECO:0007669"/>
    <property type="project" value="TreeGrafter"/>
</dbReference>
<keyword evidence="10" id="KW-0234">DNA repair</keyword>
<dbReference type="GO" id="GO:0005524">
    <property type="term" value="F:ATP binding"/>
    <property type="evidence" value="ECO:0007669"/>
    <property type="project" value="UniProtKB-KW"/>
</dbReference>
<dbReference type="InterPro" id="IPR027417">
    <property type="entry name" value="P-loop_NTPase"/>
</dbReference>
<evidence type="ECO:0000256" key="5">
    <source>
        <dbReference type="ARBA" id="ARBA00022741"/>
    </source>
</evidence>
<evidence type="ECO:0000256" key="7">
    <source>
        <dbReference type="ARBA" id="ARBA00022840"/>
    </source>
</evidence>
<protein>
    <submittedName>
        <fullName evidence="15">P-loop containing nucleoside triphosphate hydrolase protein</fullName>
    </submittedName>
</protein>
<evidence type="ECO:0000256" key="1">
    <source>
        <dbReference type="ARBA" id="ARBA00004123"/>
    </source>
</evidence>
<keyword evidence="5" id="KW-0547">Nucleotide-binding</keyword>
<evidence type="ECO:0000256" key="8">
    <source>
        <dbReference type="ARBA" id="ARBA00023054"/>
    </source>
</evidence>
<evidence type="ECO:0000256" key="13">
    <source>
        <dbReference type="SAM" id="MobiDB-lite"/>
    </source>
</evidence>
<keyword evidence="11" id="KW-0539">Nucleus</keyword>
<comment type="similarity">
    <text evidence="3">Belongs to the SMC family. SMC6 subfamily.</text>
</comment>
<reference evidence="15" key="1">
    <citation type="journal article" date="2020" name="Stud. Mycol.">
        <title>101 Dothideomycetes genomes: a test case for predicting lifestyles and emergence of pathogens.</title>
        <authorList>
            <person name="Haridas S."/>
            <person name="Albert R."/>
            <person name="Binder M."/>
            <person name="Bloem J."/>
            <person name="Labutti K."/>
            <person name="Salamov A."/>
            <person name="Andreopoulos B."/>
            <person name="Baker S."/>
            <person name="Barry K."/>
            <person name="Bills G."/>
            <person name="Bluhm B."/>
            <person name="Cannon C."/>
            <person name="Castanera R."/>
            <person name="Culley D."/>
            <person name="Daum C."/>
            <person name="Ezra D."/>
            <person name="Gonzalez J."/>
            <person name="Henrissat B."/>
            <person name="Kuo A."/>
            <person name="Liang C."/>
            <person name="Lipzen A."/>
            <person name="Lutzoni F."/>
            <person name="Magnuson J."/>
            <person name="Mondo S."/>
            <person name="Nolan M."/>
            <person name="Ohm R."/>
            <person name="Pangilinan J."/>
            <person name="Park H.-J."/>
            <person name="Ramirez L."/>
            <person name="Alfaro M."/>
            <person name="Sun H."/>
            <person name="Tritt A."/>
            <person name="Yoshinaga Y."/>
            <person name="Zwiers L.-H."/>
            <person name="Turgeon B."/>
            <person name="Goodwin S."/>
            <person name="Spatafora J."/>
            <person name="Crous P."/>
            <person name="Grigoriev I."/>
        </authorList>
    </citation>
    <scope>NUCLEOTIDE SEQUENCE</scope>
    <source>
        <strain evidence="15">CBS 480.64</strain>
    </source>
</reference>
<evidence type="ECO:0000313" key="15">
    <source>
        <dbReference type="EMBL" id="KAF2858531.1"/>
    </source>
</evidence>
<keyword evidence="4" id="KW-0158">Chromosome</keyword>
<evidence type="ECO:0000256" key="3">
    <source>
        <dbReference type="ARBA" id="ARBA00006793"/>
    </source>
</evidence>
<dbReference type="GO" id="GO:0005634">
    <property type="term" value="C:nucleus"/>
    <property type="evidence" value="ECO:0007669"/>
    <property type="project" value="UniProtKB-SubCell"/>
</dbReference>
<comment type="subcellular location">
    <subcellularLocation>
        <location evidence="2">Chromosome</location>
    </subcellularLocation>
    <subcellularLocation>
        <location evidence="1">Nucleus</location>
    </subcellularLocation>
</comment>
<proteinExistence type="inferred from homology"/>
<accession>A0A6A7BTE7</accession>
<keyword evidence="7" id="KW-0067">ATP-binding</keyword>
<dbReference type="GO" id="GO:0030915">
    <property type="term" value="C:Smc5-Smc6 complex"/>
    <property type="evidence" value="ECO:0007669"/>
    <property type="project" value="TreeGrafter"/>
</dbReference>
<dbReference type="Proteomes" id="UP000799421">
    <property type="component" value="Unassembled WGS sequence"/>
</dbReference>
<evidence type="ECO:0000256" key="9">
    <source>
        <dbReference type="ARBA" id="ARBA00023172"/>
    </source>
</evidence>
<keyword evidence="15" id="KW-0378">Hydrolase</keyword>
<name>A0A6A7BTE7_9PEZI</name>
<evidence type="ECO:0000256" key="12">
    <source>
        <dbReference type="SAM" id="Coils"/>
    </source>
</evidence>
<evidence type="ECO:0000256" key="6">
    <source>
        <dbReference type="ARBA" id="ARBA00022763"/>
    </source>
</evidence>
<dbReference type="GO" id="GO:0003684">
    <property type="term" value="F:damaged DNA binding"/>
    <property type="evidence" value="ECO:0007669"/>
    <property type="project" value="TreeGrafter"/>
</dbReference>
<dbReference type="SUPFAM" id="SSF52540">
    <property type="entry name" value="P-loop containing nucleoside triphosphate hydrolases"/>
    <property type="match status" value="1"/>
</dbReference>
<dbReference type="AlphaFoldDB" id="A0A6A7BTE7"/>
<feature type="coiled-coil region" evidence="12">
    <location>
        <begin position="364"/>
        <end position="441"/>
    </location>
</feature>